<gene>
    <name evidence="1" type="ORF">DM484_24850</name>
</gene>
<dbReference type="Proteomes" id="UP000249396">
    <property type="component" value="Unassembled WGS sequence"/>
</dbReference>
<dbReference type="InterPro" id="IPR011990">
    <property type="entry name" value="TPR-like_helical_dom_sf"/>
</dbReference>
<name>A0A2W4S9B3_9GAMM</name>
<reference evidence="1 2" key="1">
    <citation type="journal article" date="2018" name="Aquat. Microb. Ecol.">
        <title>Gammaproteobacterial methanotrophs dominate.</title>
        <authorList>
            <person name="Rissanen A.J."/>
            <person name="Saarenheimo J."/>
            <person name="Tiirola M."/>
            <person name="Peura S."/>
            <person name="Aalto S.L."/>
            <person name="Karvinen A."/>
            <person name="Nykanen H."/>
        </authorList>
    </citation>
    <scope>NUCLEOTIDE SEQUENCE [LARGE SCALE GENOMIC DNA]</scope>
    <source>
        <strain evidence="1">AMbin10</strain>
    </source>
</reference>
<dbReference type="Gene3D" id="1.25.40.10">
    <property type="entry name" value="Tetratricopeptide repeat domain"/>
    <property type="match status" value="1"/>
</dbReference>
<dbReference type="EMBL" id="QJPH01000495">
    <property type="protein sequence ID" value="PZN72210.1"/>
    <property type="molecule type" value="Genomic_DNA"/>
</dbReference>
<evidence type="ECO:0000313" key="2">
    <source>
        <dbReference type="Proteomes" id="UP000249396"/>
    </source>
</evidence>
<comment type="caution">
    <text evidence="1">The sequence shown here is derived from an EMBL/GenBank/DDBJ whole genome shotgun (WGS) entry which is preliminary data.</text>
</comment>
<evidence type="ECO:0000313" key="1">
    <source>
        <dbReference type="EMBL" id="PZN72210.1"/>
    </source>
</evidence>
<accession>A0A2W4S9B3</accession>
<organism evidence="1 2">
    <name type="scientific">Candidatus Methylumidiphilus alinenensis</name>
    <dbReference type="NCBI Taxonomy" id="2202197"/>
    <lineage>
        <taxon>Bacteria</taxon>
        <taxon>Pseudomonadati</taxon>
        <taxon>Pseudomonadota</taxon>
        <taxon>Gammaproteobacteria</taxon>
        <taxon>Methylococcales</taxon>
        <taxon>Candidatus Methylumidiphilus</taxon>
    </lineage>
</organism>
<evidence type="ECO:0008006" key="3">
    <source>
        <dbReference type="Google" id="ProtNLM"/>
    </source>
</evidence>
<protein>
    <recommendedName>
        <fullName evidence="3">Tetratricopeptide repeat protein</fullName>
    </recommendedName>
</protein>
<proteinExistence type="predicted"/>
<sequence>MDLMDFEGEQLYFEESLTPEVEALLQQAGDLYGDGEAEQPLNEALRLAPESLNVLVAVYRFYYYQHRLEDALNIAGLALAVTAHRLGIPGDWNLLTIQHIGEVGTGSMPLVRFHLLSLKAWAYLQLRLGRPAEAKAILAKLLELDTHNRLGAKQLLEVAEGNTP</sequence>
<dbReference type="AlphaFoldDB" id="A0A2W4S9B3"/>
<dbReference type="SUPFAM" id="SSF48452">
    <property type="entry name" value="TPR-like"/>
    <property type="match status" value="1"/>
</dbReference>